<dbReference type="SUPFAM" id="SSF57701">
    <property type="entry name" value="Zn2/Cys6 DNA-binding domain"/>
    <property type="match status" value="1"/>
</dbReference>
<feature type="compositionally biased region" description="Basic and acidic residues" evidence="10">
    <location>
        <begin position="980"/>
        <end position="993"/>
    </location>
</feature>
<feature type="compositionally biased region" description="Polar residues" evidence="10">
    <location>
        <begin position="84"/>
        <end position="95"/>
    </location>
</feature>
<feature type="compositionally biased region" description="Basic and acidic residues" evidence="10">
    <location>
        <begin position="385"/>
        <end position="419"/>
    </location>
</feature>
<dbReference type="InterPro" id="IPR036871">
    <property type="entry name" value="PX_dom_sf"/>
</dbReference>
<keyword evidence="15" id="KW-1185">Reference proteome</keyword>
<feature type="compositionally biased region" description="Pro residues" evidence="10">
    <location>
        <begin position="438"/>
        <end position="451"/>
    </location>
</feature>
<dbReference type="PANTHER" id="PTHR31845:SF39">
    <property type="entry name" value="TRANSCRIPTION FACTOR PBCR-RELATED"/>
    <property type="match status" value="1"/>
</dbReference>
<dbReference type="SUPFAM" id="SSF50729">
    <property type="entry name" value="PH domain-like"/>
    <property type="match status" value="1"/>
</dbReference>
<feature type="compositionally biased region" description="Polar residues" evidence="10">
    <location>
        <begin position="1370"/>
        <end position="1382"/>
    </location>
</feature>
<evidence type="ECO:0000256" key="5">
    <source>
        <dbReference type="ARBA" id="ARBA00023015"/>
    </source>
</evidence>
<dbReference type="CDD" id="cd00067">
    <property type="entry name" value="GAL4"/>
    <property type="match status" value="1"/>
</dbReference>
<evidence type="ECO:0000256" key="4">
    <source>
        <dbReference type="ARBA" id="ARBA00022833"/>
    </source>
</evidence>
<keyword evidence="6" id="KW-0238">DNA-binding</keyword>
<dbReference type="InterPro" id="IPR001849">
    <property type="entry name" value="PH_domain"/>
</dbReference>
<dbReference type="GO" id="GO:0000981">
    <property type="term" value="F:DNA-binding transcription factor activity, RNA polymerase II-specific"/>
    <property type="evidence" value="ECO:0007669"/>
    <property type="project" value="InterPro"/>
</dbReference>
<keyword evidence="9" id="KW-0175">Coiled coil</keyword>
<evidence type="ECO:0000256" key="7">
    <source>
        <dbReference type="ARBA" id="ARBA00023163"/>
    </source>
</evidence>
<dbReference type="Pfam" id="PF00169">
    <property type="entry name" value="PH"/>
    <property type="match status" value="1"/>
</dbReference>
<dbReference type="InterPro" id="IPR000198">
    <property type="entry name" value="RhoGAP_dom"/>
</dbReference>
<feature type="compositionally biased region" description="Low complexity" evidence="10">
    <location>
        <begin position="182"/>
        <end position="193"/>
    </location>
</feature>
<gene>
    <name evidence="14" type="ORF">CSIM01_01633</name>
</gene>
<feature type="compositionally biased region" description="Basic and acidic residues" evidence="10">
    <location>
        <begin position="1577"/>
        <end position="1608"/>
    </location>
</feature>
<feature type="region of interest" description="Disordered" evidence="10">
    <location>
        <begin position="1100"/>
        <end position="1135"/>
    </location>
</feature>
<keyword evidence="8" id="KW-0539">Nucleus</keyword>
<dbReference type="SUPFAM" id="SSF48350">
    <property type="entry name" value="GTPase activation domain, GAP"/>
    <property type="match status" value="1"/>
</dbReference>
<feature type="domain" description="PH" evidence="11">
    <location>
        <begin position="847"/>
        <end position="964"/>
    </location>
</feature>
<protein>
    <submittedName>
        <fullName evidence="14">RhoGAP domain-containing protein</fullName>
    </submittedName>
</protein>
<dbReference type="PROSITE" id="PS00463">
    <property type="entry name" value="ZN2_CY6_FUNGAL_1"/>
    <property type="match status" value="1"/>
</dbReference>
<feature type="region of interest" description="Disordered" evidence="10">
    <location>
        <begin position="2251"/>
        <end position="2306"/>
    </location>
</feature>
<feature type="compositionally biased region" description="Basic residues" evidence="10">
    <location>
        <begin position="64"/>
        <end position="78"/>
    </location>
</feature>
<evidence type="ECO:0000256" key="2">
    <source>
        <dbReference type="ARBA" id="ARBA00022468"/>
    </source>
</evidence>
<dbReference type="InterPro" id="IPR011993">
    <property type="entry name" value="PH-like_dom_sf"/>
</dbReference>
<feature type="region of interest" description="Disordered" evidence="10">
    <location>
        <begin position="889"/>
        <end position="918"/>
    </location>
</feature>
<feature type="compositionally biased region" description="Low complexity" evidence="10">
    <location>
        <begin position="2256"/>
        <end position="2298"/>
    </location>
</feature>
<feature type="region of interest" description="Disordered" evidence="10">
    <location>
        <begin position="1753"/>
        <end position="1800"/>
    </location>
</feature>
<dbReference type="PROSITE" id="PS50048">
    <property type="entry name" value="ZN2_CY6_FUNGAL_2"/>
    <property type="match status" value="1"/>
</dbReference>
<comment type="subcellular location">
    <subcellularLocation>
        <location evidence="1">Nucleus</location>
    </subcellularLocation>
</comment>
<feature type="compositionally biased region" description="Low complexity" evidence="10">
    <location>
        <begin position="2369"/>
        <end position="2383"/>
    </location>
</feature>
<feature type="region of interest" description="Disordered" evidence="10">
    <location>
        <begin position="1678"/>
        <end position="1718"/>
    </location>
</feature>
<feature type="compositionally biased region" description="Low complexity" evidence="10">
    <location>
        <begin position="1678"/>
        <end position="1703"/>
    </location>
</feature>
<feature type="compositionally biased region" description="Low complexity" evidence="10">
    <location>
        <begin position="900"/>
        <end position="915"/>
    </location>
</feature>
<keyword evidence="4" id="KW-0862">Zinc</keyword>
<dbReference type="EMBL" id="JFBX01000081">
    <property type="protein sequence ID" value="KXH50784.1"/>
    <property type="molecule type" value="Genomic_DNA"/>
</dbReference>
<dbReference type="GO" id="GO:0005634">
    <property type="term" value="C:nucleus"/>
    <property type="evidence" value="ECO:0007669"/>
    <property type="project" value="UniProtKB-SubCell"/>
</dbReference>
<keyword evidence="7" id="KW-0804">Transcription</keyword>
<dbReference type="InterPro" id="IPR036864">
    <property type="entry name" value="Zn2-C6_fun-type_DNA-bd_sf"/>
</dbReference>
<dbReference type="Gene3D" id="4.10.240.10">
    <property type="entry name" value="Zn(2)-C6 fungal-type DNA-binding domain"/>
    <property type="match status" value="1"/>
</dbReference>
<feature type="compositionally biased region" description="Low complexity" evidence="10">
    <location>
        <begin position="31"/>
        <end position="63"/>
    </location>
</feature>
<dbReference type="SMART" id="SM00233">
    <property type="entry name" value="PH"/>
    <property type="match status" value="1"/>
</dbReference>
<evidence type="ECO:0000256" key="10">
    <source>
        <dbReference type="SAM" id="MobiDB-lite"/>
    </source>
</evidence>
<dbReference type="PROSITE" id="PS50238">
    <property type="entry name" value="RHOGAP"/>
    <property type="match status" value="1"/>
</dbReference>
<evidence type="ECO:0000256" key="9">
    <source>
        <dbReference type="SAM" id="Coils"/>
    </source>
</evidence>
<evidence type="ECO:0000313" key="15">
    <source>
        <dbReference type="Proteomes" id="UP000070328"/>
    </source>
</evidence>
<dbReference type="SMART" id="SM00324">
    <property type="entry name" value="RhoGAP"/>
    <property type="match status" value="1"/>
</dbReference>
<feature type="compositionally biased region" description="Pro residues" evidence="10">
    <location>
        <begin position="364"/>
        <end position="375"/>
    </location>
</feature>
<dbReference type="GO" id="GO:0001216">
    <property type="term" value="F:DNA-binding transcription activator activity"/>
    <property type="evidence" value="ECO:0007669"/>
    <property type="project" value="UniProtKB-ARBA"/>
</dbReference>
<evidence type="ECO:0000259" key="12">
    <source>
        <dbReference type="PROSITE" id="PS50048"/>
    </source>
</evidence>
<dbReference type="InterPro" id="IPR001138">
    <property type="entry name" value="Zn2Cys6_DnaBD"/>
</dbReference>
<feature type="compositionally biased region" description="Low complexity" evidence="10">
    <location>
        <begin position="478"/>
        <end position="487"/>
    </location>
</feature>
<dbReference type="Gene3D" id="3.30.1520.10">
    <property type="entry name" value="Phox-like domain"/>
    <property type="match status" value="1"/>
</dbReference>
<dbReference type="OrthoDB" id="185175at2759"/>
<feature type="region of interest" description="Disordered" evidence="10">
    <location>
        <begin position="2320"/>
        <end position="2399"/>
    </location>
</feature>
<dbReference type="Gene3D" id="1.10.555.10">
    <property type="entry name" value="Rho GTPase activation protein"/>
    <property type="match status" value="1"/>
</dbReference>
<dbReference type="Proteomes" id="UP000070328">
    <property type="component" value="Unassembled WGS sequence"/>
</dbReference>
<keyword evidence="5" id="KW-0805">Transcription regulation</keyword>
<dbReference type="GO" id="GO:0005096">
    <property type="term" value="F:GTPase activator activity"/>
    <property type="evidence" value="ECO:0007669"/>
    <property type="project" value="UniProtKB-KW"/>
</dbReference>
<dbReference type="PANTHER" id="PTHR31845">
    <property type="entry name" value="FINGER DOMAIN PROTEIN, PUTATIVE-RELATED"/>
    <property type="match status" value="1"/>
</dbReference>
<sequence>MSQLALQTQSAQGSTSDPDASGTTSSSGLPVDAAASASASAVASAVASAAADAAPRRSAVAPVAHHHPRLPHQKHPLHRLQVADVSSYSPSSKDGPTTGLLIPASDPASISNNSTTTANTSIAAATAASHTPGSSATSPLLTPSPSHSRPRISPLPTNDNRSASEPVLISRPLAGPLRSPMSSSGGLAAASRGKQSKGAPRNSSMDSAISAISTKSQPHRGAAGSQSDPTDIEGLIKTAGSPEAVIQYLLKEKNSQSQQNAQLWRLVDKQRAMILGLNKDLERALKDKEKYRKKLKEVMSIPELTGADGSKTSSKVLKMPVSRGIPTVDVSAPKERQVVAPDSPTLDSDSQKHSPVDMAMAPYPITPPADQPNGPPSAVGALLDPSHEMPKAHEHAYDQYNHDAEEQAAEAARREHEDEQIMDLPLNFGLPPSRSLPSQPPSMPPPKPPGVSEPASAASEGISQFPAPPPRKPPPAPLQLQSQSQPAAEDDDSDSDFDDILEVDEILTEQRGRRRTREEDDQDREILAIQEAERRSLSKKSTTQSQTTSPTEGIPEAPTGLPPSPPKRMQRENIPASLGSVLSATTLEAPMLSPGLPSSPRPMGGLSSSDSPAPSVSSFPAAPLSPRPPRQPIPLPPGHSLQTPSGPEPMVLKSPQPLNIVKKGWDSASEKSRGSPTERGRIFKGFTTEEYPDLLLPPNVLPNIKVKVASSRMKPSRASLMSLTQLEEDPVFTLAIFSRSEPGELWRVEKDSASLAKLDQRLKQCPAFTAKTPERSLFSGHAPAKLDARRIALNHYLEELLETPLDTASALELCRYLSTHTLPPNADDAGSMESMAEAKVKTGPGGRPFRTGYLTKRGKNFGGWKARFFVLDGPHLKYYETPGGAHLGTIKLPSSQIGKQSQSNENQSPQPSANSDDMDNQYRHAFLILEPKKKDSTSHVKHVLCAENDRERDQWVDALLRWIDYKDPEEDEAHAAKQQTQDRQHASAAERAEKKKQRYKKTASQHHHQPTESDSLIGVRYDATSQGDLPHHGGPARPKNPGHMPESSHPVEPMGMSSQPSMMISAPRDMQVIADSAQWGNRAGLGVPVNEEKKLKKRSFFGFGPKTRSSSDGQDSLFGGSEGGSSTPPQGGYQGPIRQAFGAPLAEAVRYNHPVDVNVPLPAVVYRCIQYLDAKNAILEEGIFRLSGSNVVIKQLRERFNTEGDVNLVTDETYYDIHAVASLLKLYLRELPTTILTRDLHLEFLSVTEMTDQRDKIAAVSELVQRLPQANATLLKYLIAFLIKIINNADMNKMTVRNVGIVFSPTLNIPAPVFALLLQNYFGIFGLEPEQYELPSSFAEGETGRERSGSLPSMNNGLPNRPSYDPSQHARPSTSAGSSQSPHRQRLMDAMTGQQRTSNTPPPLLQDLQSARQSPTPPPNYPVGRGTTYEPQYMPSGYQNNNYQQMARSYDNGSSGYDQHKRRESAIFMVTERSAQSRRPQLSAPSAEQRSVFSVAVTDHPILAFSTAPRQAPPEMDHGAAVLDPALRSAEPSNNGSNGMSGTPQGAAGAYHDDEGAAAAAGASSEGQGQGHHHHQQHPDSPETPHSGHDGETPQHDAIHGGNPDDPKRPRACEACRGLKVRCEPDPNDTEGPCKRCKKAGRNCVVTMPTRKRQKKTDSRVAELEKKIDALTASLQARGSSAAPGAAPAVTTTTSAHTTLPTPGRDENPYNKGWGGHGLAREWTSSTVAGTGLSVEGLDPQEAHAAEKGRFDHITFPAPPSAAAGQKRKHSDRGDDTPSGSDIPEGGQIGARPAPPIHMGSDYADVVERGILSAEKAAELFERYNTLMAPHMPAVVFPRGATAEETRRAKPLLFLAIMAASSSESPNVQRRLVKELMQIFAEKIIITGEKSLEIVQALQVAVIWYWPPEHFEELKFYQLVHIGAVMALDIGLGRRTAGRKMQIPYQWRNHPFKRAPPPDPTTSECRRAWLAAYFLAANTSMALHRPNLVRWTSFMAESMEALQTSADAAPSDKYFCHLVWTHRLAGEGGIQFSMDDPAVVPNITDSRTQYSLRMLERDLEKYSASVPKEEMQSTLKMSFHVLSLYMHEIALHTQMDDIRPPFDTATLKDGMLTNLTLTTSHINALSACLSAIDGIFEAFLAMEVPSIRCLPVFNFVRVAYAVVVLIKMYFSATAPGSELGRVIDKDNMKVEYYLDALLEKFRAAASDDRSRPAAKFLIVLVMLRSWFLKQSKGLAMGVPVPEAAAAAAAGFKTSNSQPETPASAAAQSSSRRPEATPASTAAEEQQHQAQQRVYAGQQHPPMQEYPAANTPLHLLSEIATQNDRSGGGGGGGGATNNILWNPPPSRQTFLYDPSAVTPTPMDGPGSGPGTAASSGTAATTVAGPGDGSGAGAGAGPGPNSVAPWLNPVWTNDLQDFGLDPGFTNDLSLEEITTGFGTSPGSLSNGMRYVMAQDPWLSGMSGLGEIFEGMPGGSGPPMFPM</sequence>
<feature type="region of interest" description="Disordered" evidence="10">
    <location>
        <begin position="1"/>
        <end position="207"/>
    </location>
</feature>
<feature type="region of interest" description="Disordered" evidence="10">
    <location>
        <begin position="1338"/>
        <end position="1436"/>
    </location>
</feature>
<feature type="compositionally biased region" description="Pro residues" evidence="10">
    <location>
        <begin position="623"/>
        <end position="637"/>
    </location>
</feature>
<feature type="region of interest" description="Disordered" evidence="10">
    <location>
        <begin position="1528"/>
        <end position="1608"/>
    </location>
</feature>
<feature type="compositionally biased region" description="Low complexity" evidence="10">
    <location>
        <begin position="1557"/>
        <end position="1567"/>
    </location>
</feature>
<feature type="region of interest" description="Disordered" evidence="10">
    <location>
        <begin position="329"/>
        <end position="654"/>
    </location>
</feature>
<evidence type="ECO:0000259" key="13">
    <source>
        <dbReference type="PROSITE" id="PS50238"/>
    </source>
</evidence>
<feature type="compositionally biased region" description="Polar residues" evidence="10">
    <location>
        <begin position="1531"/>
        <end position="1544"/>
    </location>
</feature>
<dbReference type="GO" id="GO:0000976">
    <property type="term" value="F:transcription cis-regulatory region binding"/>
    <property type="evidence" value="ECO:0007669"/>
    <property type="project" value="TreeGrafter"/>
</dbReference>
<feature type="compositionally biased region" description="Gly residues" evidence="10">
    <location>
        <begin position="2325"/>
        <end position="2334"/>
    </location>
</feature>
<dbReference type="CDD" id="cd13277">
    <property type="entry name" value="PH_Bem3"/>
    <property type="match status" value="1"/>
</dbReference>
<dbReference type="CDD" id="cd12148">
    <property type="entry name" value="fungal_TF_MHR"/>
    <property type="match status" value="1"/>
</dbReference>
<feature type="region of interest" description="Disordered" evidence="10">
    <location>
        <begin position="213"/>
        <end position="232"/>
    </location>
</feature>
<dbReference type="FunFam" id="4.10.240.10:FF:000003">
    <property type="entry name" value="C6 transcription factor (Leu3)"/>
    <property type="match status" value="1"/>
</dbReference>
<feature type="compositionally biased region" description="Low complexity" evidence="10">
    <location>
        <begin position="107"/>
        <end position="156"/>
    </location>
</feature>
<proteinExistence type="predicted"/>
<dbReference type="InterPro" id="IPR008936">
    <property type="entry name" value="Rho_GTPase_activation_prot"/>
</dbReference>
<dbReference type="GO" id="GO:0008270">
    <property type="term" value="F:zinc ion binding"/>
    <property type="evidence" value="ECO:0007669"/>
    <property type="project" value="InterPro"/>
</dbReference>
<evidence type="ECO:0000256" key="1">
    <source>
        <dbReference type="ARBA" id="ARBA00004123"/>
    </source>
</evidence>
<evidence type="ECO:0000256" key="6">
    <source>
        <dbReference type="ARBA" id="ARBA00023125"/>
    </source>
</evidence>
<dbReference type="PROSITE" id="PS50003">
    <property type="entry name" value="PH_DOMAIN"/>
    <property type="match status" value="1"/>
</dbReference>
<evidence type="ECO:0000313" key="14">
    <source>
        <dbReference type="EMBL" id="KXH50784.1"/>
    </source>
</evidence>
<feature type="domain" description="Zn(2)-C6 fungal-type" evidence="12">
    <location>
        <begin position="1612"/>
        <end position="1646"/>
    </location>
</feature>
<comment type="caution">
    <text evidence="14">The sequence shown here is derived from an EMBL/GenBank/DDBJ whole genome shotgun (WGS) entry which is preliminary data.</text>
</comment>
<feature type="compositionally biased region" description="Polar residues" evidence="10">
    <location>
        <begin position="1"/>
        <end position="28"/>
    </location>
</feature>
<dbReference type="Gene3D" id="2.30.29.30">
    <property type="entry name" value="Pleckstrin-homology domain (PH domain)/Phosphotyrosine-binding domain (PTB)"/>
    <property type="match status" value="1"/>
</dbReference>
<dbReference type="GO" id="GO:0035091">
    <property type="term" value="F:phosphatidylinositol binding"/>
    <property type="evidence" value="ECO:0007669"/>
    <property type="project" value="InterPro"/>
</dbReference>
<dbReference type="FunFam" id="2.30.29.30:FF:000452">
    <property type="entry name" value="Rho GTPase activator (Bem3)"/>
    <property type="match status" value="1"/>
</dbReference>
<feature type="compositionally biased region" description="Basic residues" evidence="10">
    <location>
        <begin position="994"/>
        <end position="1008"/>
    </location>
</feature>
<keyword evidence="3" id="KW-0479">Metal-binding</keyword>
<feature type="coiled-coil region" evidence="9">
    <location>
        <begin position="274"/>
        <end position="301"/>
    </location>
</feature>
<dbReference type="InterPro" id="IPR051089">
    <property type="entry name" value="prtT"/>
</dbReference>
<feature type="compositionally biased region" description="Low complexity" evidence="10">
    <location>
        <begin position="607"/>
        <end position="622"/>
    </location>
</feature>
<feature type="compositionally biased region" description="Gly residues" evidence="10">
    <location>
        <begin position="2384"/>
        <end position="2396"/>
    </location>
</feature>
<keyword evidence="2" id="KW-0343">GTPase activation</keyword>
<evidence type="ECO:0000256" key="3">
    <source>
        <dbReference type="ARBA" id="ARBA00022723"/>
    </source>
</evidence>
<evidence type="ECO:0000256" key="8">
    <source>
        <dbReference type="ARBA" id="ARBA00023242"/>
    </source>
</evidence>
<name>A0A135TRN3_9PEZI</name>
<evidence type="ECO:0000259" key="11">
    <source>
        <dbReference type="PROSITE" id="PS50003"/>
    </source>
</evidence>
<dbReference type="Pfam" id="PF00620">
    <property type="entry name" value="RhoGAP"/>
    <property type="match status" value="1"/>
</dbReference>
<dbReference type="CDD" id="cd06093">
    <property type="entry name" value="PX_domain"/>
    <property type="match status" value="1"/>
</dbReference>
<reference evidence="14 15" key="1">
    <citation type="submission" date="2014-02" db="EMBL/GenBank/DDBJ databases">
        <title>The genome sequence of Colletotrichum simmondsii CBS122122.</title>
        <authorList>
            <person name="Baroncelli R."/>
            <person name="Thon M.R."/>
        </authorList>
    </citation>
    <scope>NUCLEOTIDE SEQUENCE [LARGE SCALE GENOMIC DNA]</scope>
    <source>
        <strain evidence="14 15">CBS122122</strain>
    </source>
</reference>
<feature type="domain" description="Rho-GAP" evidence="13">
    <location>
        <begin position="1143"/>
        <end position="1334"/>
    </location>
</feature>
<dbReference type="GO" id="GO:0007165">
    <property type="term" value="P:signal transduction"/>
    <property type="evidence" value="ECO:0007669"/>
    <property type="project" value="InterPro"/>
</dbReference>
<feature type="compositionally biased region" description="Acidic residues" evidence="10">
    <location>
        <begin position="488"/>
        <end position="507"/>
    </location>
</feature>
<accession>A0A135TRN3</accession>
<feature type="compositionally biased region" description="Pro residues" evidence="10">
    <location>
        <begin position="466"/>
        <end position="477"/>
    </location>
</feature>
<feature type="region of interest" description="Disordered" evidence="10">
    <location>
        <begin position="970"/>
        <end position="1059"/>
    </location>
</feature>
<feature type="compositionally biased region" description="Low complexity" evidence="10">
    <location>
        <begin position="539"/>
        <end position="549"/>
    </location>
</feature>
<dbReference type="SMART" id="SM00066">
    <property type="entry name" value="GAL4"/>
    <property type="match status" value="1"/>
</dbReference>
<organism evidence="14 15">
    <name type="scientific">Colletotrichum simmondsii</name>
    <dbReference type="NCBI Taxonomy" id="703756"/>
    <lineage>
        <taxon>Eukaryota</taxon>
        <taxon>Fungi</taxon>
        <taxon>Dikarya</taxon>
        <taxon>Ascomycota</taxon>
        <taxon>Pezizomycotina</taxon>
        <taxon>Sordariomycetes</taxon>
        <taxon>Hypocreomycetidae</taxon>
        <taxon>Glomerellales</taxon>
        <taxon>Glomerellaceae</taxon>
        <taxon>Colletotrichum</taxon>
        <taxon>Colletotrichum acutatum species complex</taxon>
    </lineage>
</organism>